<accession>A0A0F7ZMM1</accession>
<organism evidence="4 5">
    <name type="scientific">Hirsutella minnesotensis 3608</name>
    <dbReference type="NCBI Taxonomy" id="1043627"/>
    <lineage>
        <taxon>Eukaryota</taxon>
        <taxon>Fungi</taxon>
        <taxon>Dikarya</taxon>
        <taxon>Ascomycota</taxon>
        <taxon>Pezizomycotina</taxon>
        <taxon>Sordariomycetes</taxon>
        <taxon>Hypocreomycetidae</taxon>
        <taxon>Hypocreales</taxon>
        <taxon>Ophiocordycipitaceae</taxon>
        <taxon>Hirsutella</taxon>
    </lineage>
</organism>
<evidence type="ECO:0000313" key="5">
    <source>
        <dbReference type="Proteomes" id="UP000054481"/>
    </source>
</evidence>
<name>A0A0F7ZMM1_9HYPO</name>
<dbReference type="PANTHER" id="PTHR47185">
    <property type="entry name" value="PX DOMAIN-CONTAINING PROTEIN YPR097W"/>
    <property type="match status" value="1"/>
</dbReference>
<evidence type="ECO:0000259" key="2">
    <source>
        <dbReference type="Pfam" id="PF12825"/>
    </source>
</evidence>
<keyword evidence="5" id="KW-1185">Reference proteome</keyword>
<evidence type="ECO:0000259" key="3">
    <source>
        <dbReference type="Pfam" id="PF12828"/>
    </source>
</evidence>
<dbReference type="Proteomes" id="UP000054481">
    <property type="component" value="Unassembled WGS sequence"/>
</dbReference>
<dbReference type="Pfam" id="PF12828">
    <property type="entry name" value="PXB"/>
    <property type="match status" value="1"/>
</dbReference>
<protein>
    <submittedName>
        <fullName evidence="4">Uncharacterized protein</fullName>
    </submittedName>
</protein>
<dbReference type="EMBL" id="KQ030550">
    <property type="protein sequence ID" value="KJZ72240.1"/>
    <property type="molecule type" value="Genomic_DNA"/>
</dbReference>
<dbReference type="InterPro" id="IPR024554">
    <property type="entry name" value="LEC1-like_C"/>
</dbReference>
<proteinExistence type="predicted"/>
<dbReference type="GO" id="GO:0035091">
    <property type="term" value="F:phosphatidylinositol binding"/>
    <property type="evidence" value="ECO:0007669"/>
    <property type="project" value="TreeGrafter"/>
</dbReference>
<dbReference type="AlphaFoldDB" id="A0A0F7ZMM1"/>
<dbReference type="OrthoDB" id="2117459at2759"/>
<feature type="domain" description="PX-associated" evidence="3">
    <location>
        <begin position="9"/>
        <end position="151"/>
    </location>
</feature>
<dbReference type="Pfam" id="PF12825">
    <property type="entry name" value="DUF3818"/>
    <property type="match status" value="1"/>
</dbReference>
<evidence type="ECO:0000313" key="4">
    <source>
        <dbReference type="EMBL" id="KJZ72240.1"/>
    </source>
</evidence>
<dbReference type="InterPro" id="IPR047168">
    <property type="entry name" value="LEC1-like"/>
</dbReference>
<feature type="domain" description="PX" evidence="2">
    <location>
        <begin position="195"/>
        <end position="396"/>
    </location>
</feature>
<dbReference type="PANTHER" id="PTHR47185:SF2">
    <property type="entry name" value="FUNGAL PROTEIN"/>
    <property type="match status" value="1"/>
</dbReference>
<reference evidence="4 5" key="1">
    <citation type="journal article" date="2014" name="Genome Biol. Evol.">
        <title>Comparative genomics and transcriptomics analyses reveal divergent lifestyle features of nematode endoparasitic fungus Hirsutella minnesotensis.</title>
        <authorList>
            <person name="Lai Y."/>
            <person name="Liu K."/>
            <person name="Zhang X."/>
            <person name="Zhang X."/>
            <person name="Li K."/>
            <person name="Wang N."/>
            <person name="Shu C."/>
            <person name="Wu Y."/>
            <person name="Wang C."/>
            <person name="Bushley K.E."/>
            <person name="Xiang M."/>
            <person name="Liu X."/>
        </authorList>
    </citation>
    <scope>NUCLEOTIDE SEQUENCE [LARGE SCALE GENOMIC DNA]</scope>
    <source>
        <strain evidence="4 5">3608</strain>
    </source>
</reference>
<gene>
    <name evidence="4" type="ORF">HIM_08382</name>
</gene>
<sequence>MAANGSAGALSPDQMDALFNILTHYATYSDIETLKEPIAWARFGFPFADRTPGSVATLDSAMSQMVLSSASKSKTKQCEASVPVLQTLLVQFILPLPGVREFPQDWWRVRALSITSRLAQADLSEAYDKGSIGIRKTLATASGSVLEMITRAAFRGLPQAPTPPPVRSYDRTRASELKQAYDDMLQYMMYGNSVDQFFDHFARTDDLDSFMPGTPAVTDYIVIHLAGLIHQILVRYSDGPFLVKMLDNVQTMIPWKLVKQTLRVSNAGNMINSMLKIVLTKLSVSNLLKSDKDKVGDGSDEKGQNLVQKIISFALSMDTSDLRKAAEKIEKGKDRPSAAALQEIREHLALGREAHEGARAASIRKSQSIIFIVLNARDPNMAASLSASQHAQCLEYYAALLAIRDREVITSSLCREMPDHLTGAIREAVASFTPLIQIVHEGVDLKSHIDPLQDFIQELVKVSKPNKKTGQPPSIDDYVRLLHKYRPFLYRFLHEIASKVPVVWGWFREWAKSACAKFRMDGSINQDLQKLFASLDPSAQGAVLSAVNAHADYLTSLDRLSLSRLQAAATQTSSQDAGVPGAYLARWQSLIDETLVTPSVPSGPLRRGKDVKNSSVVGKSSSKSGPFTGIPDNQLPPAPDLSSVLQALGDGFGRILRERATVLQAQVNLS</sequence>
<dbReference type="InterPro" id="IPR024555">
    <property type="entry name" value="PX-associated"/>
</dbReference>
<feature type="compositionally biased region" description="Low complexity" evidence="1">
    <location>
        <begin position="613"/>
        <end position="625"/>
    </location>
</feature>
<evidence type="ECO:0000256" key="1">
    <source>
        <dbReference type="SAM" id="MobiDB-lite"/>
    </source>
</evidence>
<feature type="region of interest" description="Disordered" evidence="1">
    <location>
        <begin position="599"/>
        <end position="638"/>
    </location>
</feature>